<evidence type="ECO:0000313" key="3">
    <source>
        <dbReference type="EMBL" id="SHH83280.1"/>
    </source>
</evidence>
<dbReference type="InterPro" id="IPR011613">
    <property type="entry name" value="GH15-like"/>
</dbReference>
<feature type="domain" description="GH15-like" evidence="1">
    <location>
        <begin position="220"/>
        <end position="582"/>
    </location>
</feature>
<dbReference type="GO" id="GO:0004553">
    <property type="term" value="F:hydrolase activity, hydrolyzing O-glycosyl compounds"/>
    <property type="evidence" value="ECO:0007669"/>
    <property type="project" value="TreeGrafter"/>
</dbReference>
<dbReference type="Pfam" id="PF19291">
    <property type="entry name" value="TREH_N"/>
    <property type="match status" value="1"/>
</dbReference>
<evidence type="ECO:0000259" key="1">
    <source>
        <dbReference type="Pfam" id="PF00723"/>
    </source>
</evidence>
<dbReference type="GO" id="GO:0005975">
    <property type="term" value="P:carbohydrate metabolic process"/>
    <property type="evidence" value="ECO:0007669"/>
    <property type="project" value="InterPro"/>
</dbReference>
<dbReference type="EMBL" id="FQXE01000005">
    <property type="protein sequence ID" value="SHH83280.1"/>
    <property type="molecule type" value="Genomic_DNA"/>
</dbReference>
<dbReference type="STRING" id="658167.SAMN04488135_105119"/>
<name>A0A1M5W728_9BURK</name>
<sequence length="606" mass="67187">MTARIEDYALLGNCRTAALVSNEGSIDWLCFPRFDSGACFAAMLGTPENGRWKMAPSGPARNIRRSYRDGTLILETTFTTDEGVATLIDFMPSTFTHSSLVRIVVGVKGTVHFDMDLLIRFDYGRTIPWVETHSTQTLTAVAGPELLVLRCAVPLEGQGTRTCSSFTIAEGERQVFTLSHQPSHEPVSEPFDAEAALAETEYFWHEFSCRCPDVGPWTGLVKRSLLTLKALTYLPTGGIVAAATTSLPEKLGGQRNWDYRYCWLRDATMTLLAFMSLGYFEEARAWRDWLTRSVAGNPDQMQIMYGLGGERRLPEYELPWLSGYEGSQPVRIGNAAATQTQLDVFGEVADAMAQAIEGHLPPHPRIEAIAEVIVPFLEKAWREPDEGIWEIRAEKQHFTHSKVMAWVAFDRIAIVAGAMKNGREFSDNCRRIADEIHAEVCSKAYDPALGSFVQHYGSTGVDASLLQIALTGFLPPDDPRVLGTISAIEKRLMRDGLLLRYDSEAQVDGLPPGEGTFLVCSFWLADVYVLLGRDDDAHALFERLAGLCNDVGLLAEQYDPRERRMLGNFPQAFSHVGIINTALNLHRVQAPAQKRAHPEPASEASL</sequence>
<dbReference type="OrthoDB" id="3902805at2"/>
<accession>A0A1M5W728</accession>
<dbReference type="InterPro" id="IPR045582">
    <property type="entry name" value="Trehalase-like_N"/>
</dbReference>
<dbReference type="PANTHER" id="PTHR31616">
    <property type="entry name" value="TREHALASE"/>
    <property type="match status" value="1"/>
</dbReference>
<evidence type="ECO:0000313" key="4">
    <source>
        <dbReference type="Proteomes" id="UP000184226"/>
    </source>
</evidence>
<dbReference type="InterPro" id="IPR012341">
    <property type="entry name" value="6hp_glycosidase-like_sf"/>
</dbReference>
<proteinExistence type="predicted"/>
<feature type="domain" description="Trehalase-like N-terminal" evidence="2">
    <location>
        <begin position="3"/>
        <end position="127"/>
    </location>
</feature>
<dbReference type="Pfam" id="PF00723">
    <property type="entry name" value="Glyco_hydro_15"/>
    <property type="match status" value="1"/>
</dbReference>
<organism evidence="3 4">
    <name type="scientific">Pollutimonas bauzanensis</name>
    <dbReference type="NCBI Taxonomy" id="658167"/>
    <lineage>
        <taxon>Bacteria</taxon>
        <taxon>Pseudomonadati</taxon>
        <taxon>Pseudomonadota</taxon>
        <taxon>Betaproteobacteria</taxon>
        <taxon>Burkholderiales</taxon>
        <taxon>Alcaligenaceae</taxon>
        <taxon>Pollutimonas</taxon>
    </lineage>
</organism>
<gene>
    <name evidence="3" type="ORF">SAMN04488135_105119</name>
</gene>
<dbReference type="RefSeq" id="WP_073103229.1">
    <property type="nucleotide sequence ID" value="NZ_FQXE01000005.1"/>
</dbReference>
<dbReference type="PANTHER" id="PTHR31616:SF0">
    <property type="entry name" value="GLUCAN 1,4-ALPHA-GLUCOSIDASE"/>
    <property type="match status" value="1"/>
</dbReference>
<dbReference type="Proteomes" id="UP000184226">
    <property type="component" value="Unassembled WGS sequence"/>
</dbReference>
<dbReference type="SUPFAM" id="SSF48208">
    <property type="entry name" value="Six-hairpin glycosidases"/>
    <property type="match status" value="1"/>
</dbReference>
<dbReference type="InterPro" id="IPR008928">
    <property type="entry name" value="6-hairpin_glycosidase_sf"/>
</dbReference>
<keyword evidence="4" id="KW-1185">Reference proteome</keyword>
<dbReference type="AlphaFoldDB" id="A0A1M5W728"/>
<reference evidence="3 4" key="1">
    <citation type="submission" date="2016-11" db="EMBL/GenBank/DDBJ databases">
        <authorList>
            <person name="Jaros S."/>
            <person name="Januszkiewicz K."/>
            <person name="Wedrychowicz H."/>
        </authorList>
    </citation>
    <scope>NUCLEOTIDE SEQUENCE [LARGE SCALE GENOMIC DNA]</scope>
    <source>
        <strain evidence="3 4">CGMCC 1.10190</strain>
    </source>
</reference>
<evidence type="ECO:0000259" key="2">
    <source>
        <dbReference type="Pfam" id="PF19291"/>
    </source>
</evidence>
<protein>
    <submittedName>
        <fullName evidence="3">Glucoamylase (Glucan-1,4-alpha-glucosidase), GH15 family</fullName>
    </submittedName>
</protein>
<dbReference type="Gene3D" id="1.50.10.10">
    <property type="match status" value="1"/>
</dbReference>